<protein>
    <submittedName>
        <fullName evidence="1">22735_t:CDS:1</fullName>
    </submittedName>
</protein>
<comment type="caution">
    <text evidence="1">The sequence shown here is derived from an EMBL/GenBank/DDBJ whole genome shotgun (WGS) entry which is preliminary data.</text>
</comment>
<organism evidence="1 2">
    <name type="scientific">Racocetra persica</name>
    <dbReference type="NCBI Taxonomy" id="160502"/>
    <lineage>
        <taxon>Eukaryota</taxon>
        <taxon>Fungi</taxon>
        <taxon>Fungi incertae sedis</taxon>
        <taxon>Mucoromycota</taxon>
        <taxon>Glomeromycotina</taxon>
        <taxon>Glomeromycetes</taxon>
        <taxon>Diversisporales</taxon>
        <taxon>Gigasporaceae</taxon>
        <taxon>Racocetra</taxon>
    </lineage>
</organism>
<dbReference type="Proteomes" id="UP000789920">
    <property type="component" value="Unassembled WGS sequence"/>
</dbReference>
<feature type="non-terminal residue" evidence="1">
    <location>
        <position position="1"/>
    </location>
</feature>
<sequence>ETDDLLPNLPESGLPQGILPKLIANLVNKRKLVKNLMKDPKASPSDLAQYDIRQKALKLTANSMYGCLGFPQSRFYAKALAMLITSKGREILQDTVNLTENEGVEVIYGDTDSIMINTNTTELHEASEIGKMLKKKVNQQYKLLEIEIDGFFEKMLLLRKKKYAAVVIEENNGILTRHHETKGVDLVRRDWCELVRNASKYVLDQILSSFDRTEVVNNIHEYLTQLGHENLTKAPEAYADVKSQPHVQVALRMKNRGMSARQGNTIPYVICIRTDENAIASKGLADKAFHPDEIRKEDSNLQP</sequence>
<accession>A0ACA9S048</accession>
<evidence type="ECO:0000313" key="1">
    <source>
        <dbReference type="EMBL" id="CAG8815736.1"/>
    </source>
</evidence>
<reference evidence="1" key="1">
    <citation type="submission" date="2021-06" db="EMBL/GenBank/DDBJ databases">
        <authorList>
            <person name="Kallberg Y."/>
            <person name="Tangrot J."/>
            <person name="Rosling A."/>
        </authorList>
    </citation>
    <scope>NUCLEOTIDE SEQUENCE</scope>
    <source>
        <strain evidence="1">MA461A</strain>
    </source>
</reference>
<gene>
    <name evidence="1" type="ORF">RPERSI_LOCUS24294</name>
</gene>
<name>A0ACA9S048_9GLOM</name>
<keyword evidence="2" id="KW-1185">Reference proteome</keyword>
<evidence type="ECO:0000313" key="2">
    <source>
        <dbReference type="Proteomes" id="UP000789920"/>
    </source>
</evidence>
<proteinExistence type="predicted"/>
<dbReference type="EMBL" id="CAJVQC010077643">
    <property type="protein sequence ID" value="CAG8815736.1"/>
    <property type="molecule type" value="Genomic_DNA"/>
</dbReference>
<feature type="non-terminal residue" evidence="1">
    <location>
        <position position="303"/>
    </location>
</feature>